<name>A0A919ALW1_9PROT</name>
<organism evidence="3 4">
    <name type="scientific">Kordiimonas sediminis</name>
    <dbReference type="NCBI Taxonomy" id="1735581"/>
    <lineage>
        <taxon>Bacteria</taxon>
        <taxon>Pseudomonadati</taxon>
        <taxon>Pseudomonadota</taxon>
        <taxon>Alphaproteobacteria</taxon>
        <taxon>Kordiimonadales</taxon>
        <taxon>Kordiimonadaceae</taxon>
        <taxon>Kordiimonas</taxon>
    </lineage>
</organism>
<dbReference type="InterPro" id="IPR001466">
    <property type="entry name" value="Beta-lactam-related"/>
</dbReference>
<accession>A0A919ALW1</accession>
<feature type="chain" id="PRO_5036793204" evidence="1">
    <location>
        <begin position="23"/>
        <end position="476"/>
    </location>
</feature>
<dbReference type="EMBL" id="BNCI01000001">
    <property type="protein sequence ID" value="GHF12093.1"/>
    <property type="molecule type" value="Genomic_DNA"/>
</dbReference>
<comment type="caution">
    <text evidence="3">The sequence shown here is derived from an EMBL/GenBank/DDBJ whole genome shotgun (WGS) entry which is preliminary data.</text>
</comment>
<dbReference type="InterPro" id="IPR012338">
    <property type="entry name" value="Beta-lactam/transpept-like"/>
</dbReference>
<protein>
    <submittedName>
        <fullName evidence="3">Serine hydrolase</fullName>
    </submittedName>
</protein>
<feature type="domain" description="Beta-lactamase-related" evidence="2">
    <location>
        <begin position="179"/>
        <end position="448"/>
    </location>
</feature>
<feature type="signal peptide" evidence="1">
    <location>
        <begin position="1"/>
        <end position="22"/>
    </location>
</feature>
<dbReference type="Gene3D" id="3.40.710.10">
    <property type="entry name" value="DD-peptidase/beta-lactamase superfamily"/>
    <property type="match status" value="1"/>
</dbReference>
<evidence type="ECO:0000313" key="3">
    <source>
        <dbReference type="EMBL" id="GHF12093.1"/>
    </source>
</evidence>
<reference evidence="3" key="2">
    <citation type="submission" date="2020-09" db="EMBL/GenBank/DDBJ databases">
        <authorList>
            <person name="Sun Q."/>
            <person name="Kim S."/>
        </authorList>
    </citation>
    <scope>NUCLEOTIDE SEQUENCE</scope>
    <source>
        <strain evidence="3">KCTC 42590</strain>
    </source>
</reference>
<proteinExistence type="predicted"/>
<reference evidence="3" key="1">
    <citation type="journal article" date="2014" name="Int. J. Syst. Evol. Microbiol.">
        <title>Complete genome sequence of Corynebacterium casei LMG S-19264T (=DSM 44701T), isolated from a smear-ripened cheese.</title>
        <authorList>
            <consortium name="US DOE Joint Genome Institute (JGI-PGF)"/>
            <person name="Walter F."/>
            <person name="Albersmeier A."/>
            <person name="Kalinowski J."/>
            <person name="Ruckert C."/>
        </authorList>
    </citation>
    <scope>NUCLEOTIDE SEQUENCE</scope>
    <source>
        <strain evidence="3">KCTC 42590</strain>
    </source>
</reference>
<dbReference type="Proteomes" id="UP000630923">
    <property type="component" value="Unassembled WGS sequence"/>
</dbReference>
<dbReference type="AlphaFoldDB" id="A0A919ALW1"/>
<keyword evidence="4" id="KW-1185">Reference proteome</keyword>
<dbReference type="SUPFAM" id="SSF56601">
    <property type="entry name" value="beta-lactamase/transpeptidase-like"/>
    <property type="match status" value="1"/>
</dbReference>
<dbReference type="RefSeq" id="WP_229819054.1">
    <property type="nucleotide sequence ID" value="NZ_BNCI01000001.1"/>
</dbReference>
<evidence type="ECO:0000313" key="4">
    <source>
        <dbReference type="Proteomes" id="UP000630923"/>
    </source>
</evidence>
<evidence type="ECO:0000256" key="1">
    <source>
        <dbReference type="SAM" id="SignalP"/>
    </source>
</evidence>
<dbReference type="PANTHER" id="PTHR43283:SF7">
    <property type="entry name" value="BETA-LACTAMASE-RELATED DOMAIN-CONTAINING PROTEIN"/>
    <property type="match status" value="1"/>
</dbReference>
<dbReference type="GO" id="GO:0016787">
    <property type="term" value="F:hydrolase activity"/>
    <property type="evidence" value="ECO:0007669"/>
    <property type="project" value="UniProtKB-KW"/>
</dbReference>
<evidence type="ECO:0000259" key="2">
    <source>
        <dbReference type="Pfam" id="PF00144"/>
    </source>
</evidence>
<dbReference type="Pfam" id="PF00144">
    <property type="entry name" value="Beta-lactamase"/>
    <property type="match status" value="1"/>
</dbReference>
<dbReference type="PANTHER" id="PTHR43283">
    <property type="entry name" value="BETA-LACTAMASE-RELATED"/>
    <property type="match status" value="1"/>
</dbReference>
<keyword evidence="3" id="KW-0378">Hydrolase</keyword>
<sequence>MKSTAYLFGLGLLATVSQSATAIELMPETLKSQVAGYKAAFTCSATFNARKPVEMINADELSGIRPDYREIFAELPDAEIHAEEKYVSAWYSDDMPPRYAVWRPGLGCSQLPPGADLSMRNQIAGADGIIGMRTKDIKPWPFGDGIPEADSTGASEALKAVINAAFTTDRYGDPSVMSAALVTTPDRLLIEQYKEGYTPFTSQRTWSTAKSIAATVVGIAVQKGIADVKAPANIPEWTSPADPRRQITLEHLLHMASGLDSTVAGNRTSFVYFGGGLVTDNATEKMLEARPGTRWKYANNDTMLAVRSIKASLGDDTDAMLRFPFDNLFWKIGMYNTAPETDWQGNFVMSSQVWTTSRDLARLGILYLNDGVWRGERLLPEGWRDYVSTEAPVQPPHYTEDGKPRAGYGAQFWLYPSRFPGMPDDAFTSAGNRGQFMMVIPSRNLVIIRRGYDSATGQRFDIAKFSADILEALDSK</sequence>
<gene>
    <name evidence="3" type="ORF">GCM10017044_02490</name>
</gene>
<keyword evidence="1" id="KW-0732">Signal</keyword>
<dbReference type="InterPro" id="IPR050789">
    <property type="entry name" value="Diverse_Enzym_Activities"/>
</dbReference>